<feature type="region of interest" description="Disordered" evidence="2">
    <location>
        <begin position="842"/>
        <end position="895"/>
    </location>
</feature>
<dbReference type="Pfam" id="PF13166">
    <property type="entry name" value="AAA_13"/>
    <property type="match status" value="1"/>
</dbReference>
<dbReference type="PATRIC" id="fig|53707.9.peg.6246"/>
<evidence type="ECO:0000259" key="3">
    <source>
        <dbReference type="Pfam" id="PF13166"/>
    </source>
</evidence>
<protein>
    <recommendedName>
        <fullName evidence="3">Protein CR006 P-loop domain-containing protein</fullName>
    </recommendedName>
</protein>
<dbReference type="InterPro" id="IPR026866">
    <property type="entry name" value="CR006_AAA"/>
</dbReference>
<proteinExistence type="predicted"/>
<evidence type="ECO:0000313" key="4">
    <source>
        <dbReference type="EMBL" id="KPX76551.1"/>
    </source>
</evidence>
<organism evidence="4 5">
    <name type="scientific">Pseudomonas amygdali pv. lachrymans</name>
    <name type="common">Pseudomonas syringae pv. lachrymans</name>
    <dbReference type="NCBI Taxonomy" id="53707"/>
    <lineage>
        <taxon>Bacteria</taxon>
        <taxon>Pseudomonadati</taxon>
        <taxon>Pseudomonadota</taxon>
        <taxon>Gammaproteobacteria</taxon>
        <taxon>Pseudomonadales</taxon>
        <taxon>Pseudomonadaceae</taxon>
        <taxon>Pseudomonas</taxon>
        <taxon>Pseudomonas amygdali</taxon>
    </lineage>
</organism>
<evidence type="ECO:0000313" key="5">
    <source>
        <dbReference type="Proteomes" id="UP000050265"/>
    </source>
</evidence>
<feature type="compositionally biased region" description="Low complexity" evidence="2">
    <location>
        <begin position="861"/>
        <end position="874"/>
    </location>
</feature>
<reference evidence="4 5" key="1">
    <citation type="submission" date="2015-09" db="EMBL/GenBank/DDBJ databases">
        <title>Genome announcement of multiple Pseudomonas syringae strains.</title>
        <authorList>
            <person name="Thakur S."/>
            <person name="Wang P.W."/>
            <person name="Gong Y."/>
            <person name="Weir B.S."/>
            <person name="Guttman D.S."/>
        </authorList>
    </citation>
    <scope>NUCLEOTIDE SEQUENCE [LARGE SCALE GENOMIC DNA]</scope>
    <source>
        <strain evidence="4 5">ICMP3507</strain>
    </source>
</reference>
<feature type="coiled-coil region" evidence="1">
    <location>
        <begin position="141"/>
        <end position="168"/>
    </location>
</feature>
<dbReference type="AlphaFoldDB" id="A0A0N8RZJ3"/>
<name>A0A0N8RZJ3_PSEAV</name>
<feature type="domain" description="Protein CR006 P-loop" evidence="3">
    <location>
        <begin position="57"/>
        <end position="767"/>
    </location>
</feature>
<dbReference type="PANTHER" id="PTHR32114:SF2">
    <property type="entry name" value="ABC TRANSPORTER ABCH.3"/>
    <property type="match status" value="1"/>
</dbReference>
<accession>A0A0N8RZJ3</accession>
<comment type="caution">
    <text evidence="4">The sequence shown here is derived from an EMBL/GenBank/DDBJ whole genome shotgun (WGS) entry which is preliminary data.</text>
</comment>
<evidence type="ECO:0000256" key="1">
    <source>
        <dbReference type="SAM" id="Coils"/>
    </source>
</evidence>
<dbReference type="EMBL" id="LJQP01000045">
    <property type="protein sequence ID" value="KPX76551.1"/>
    <property type="molecule type" value="Genomic_DNA"/>
</dbReference>
<dbReference type="InterPro" id="IPR027417">
    <property type="entry name" value="P-loop_NTPase"/>
</dbReference>
<evidence type="ECO:0000256" key="2">
    <source>
        <dbReference type="SAM" id="MobiDB-lite"/>
    </source>
</evidence>
<dbReference type="SUPFAM" id="SSF52540">
    <property type="entry name" value="P-loop containing nucleoside triphosphate hydrolases"/>
    <property type="match status" value="1"/>
</dbReference>
<dbReference type="PANTHER" id="PTHR32114">
    <property type="entry name" value="ABC TRANSPORTER ABCH.3"/>
    <property type="match status" value="1"/>
</dbReference>
<sequence length="895" mass="99854">MWAYRHHITLPSHRSPVGARDRLRVCQPFPNSQAAACAPLLLMDAREMIESISLKNIATYSPDTPENLTELQAVNVIYGANGAGKTTISRLIADPGISADCTVRWKNNIPVPALVYNSDFIADNYSDSKNLKGVFTLGKTEQSQKDRLEQLKVDCKRFEQQRDRTLLQLNGEDGTSGKHAERRELDARLVSRCWDQKIKHDETFQGAFKGVRSSRDSFKARVLQENLNNKAPLLKLEELTDKALVLYGDAPSALVAVPNIDLTSLITLQSDRILAKKIIGKGDVDVAALIERLGNSDWVRQGIKFLEHSDDHCPFCQQAVSHDFESHLSQYFDETFETDVRALKEFSELYFSRANDLIARAQILLDNDYQHLDKEVLGLEVKALEALIKVNVERIVNKMASPSLAVELESLSDLGDKLAKLIADANKKISEHNRLVAGFSTEQSNLTSEVWKYLLETELKQTLSEYTADTGRLDKAIEGLTKTLDKAKGDILQANADIATIEASLTSVQPTVKAINELLRDFGFRGFSLAVAPGEHSYKLLRSDGTDARKTLSEGEKTFVTFLYFYHLLKGSTTTTGVTSERIVVIDDPVSSLDSDVLFIVSSLIKQIFTEVRQANNVIRQIFVLTHNVHFHKEITFSPLRRGTKAWGDETFWVVRKPDHHTKVEGHAHNPVKTSYQLLWGELRKNPLPTLTLQNTMRRILENYFKILGGIDTDKLLEQFDGHEKVQCQSLISWINDGSHYSPDDLFVAIGDKMATSYMRIFFKIFKAANHLAHYEMMMGENYKDLTADDVEAEEGSDSDAASKTEVAVGEALLAAAHIPIAEEPIKVDPLPVAAPLKADLPKPAQRQEIQPGLLPPDTPNAPNTPNTVNAPGTPRKPEPPEALGDNQDLDSIPF</sequence>
<dbReference type="Gene3D" id="3.40.50.300">
    <property type="entry name" value="P-loop containing nucleotide triphosphate hydrolases"/>
    <property type="match status" value="2"/>
</dbReference>
<gene>
    <name evidence="4" type="ORF">ALO35_103076</name>
</gene>
<keyword evidence="1" id="KW-0175">Coiled coil</keyword>
<dbReference type="Proteomes" id="UP000050265">
    <property type="component" value="Unassembled WGS sequence"/>
</dbReference>